<dbReference type="InterPro" id="IPR040111">
    <property type="entry name" value="ODAD4"/>
</dbReference>
<dbReference type="InterPro" id="IPR019734">
    <property type="entry name" value="TPR_rpt"/>
</dbReference>
<dbReference type="SMART" id="SM00028">
    <property type="entry name" value="TPR"/>
    <property type="match status" value="7"/>
</dbReference>
<feature type="non-terminal residue" evidence="11">
    <location>
        <position position="563"/>
    </location>
</feature>
<dbReference type="FunFam" id="1.25.40.10:FF:000795">
    <property type="entry name" value="Tetratricopeptide repeat protein 25"/>
    <property type="match status" value="1"/>
</dbReference>
<evidence type="ECO:0000256" key="1">
    <source>
        <dbReference type="ARBA" id="ARBA00004430"/>
    </source>
</evidence>
<dbReference type="PANTHER" id="PTHR23040">
    <property type="match status" value="1"/>
</dbReference>
<dbReference type="AlphaFoldDB" id="A0A7K9TI81"/>
<evidence type="ECO:0000256" key="4">
    <source>
        <dbReference type="ARBA" id="ARBA00022803"/>
    </source>
</evidence>
<feature type="compositionally biased region" description="Basic and acidic residues" evidence="10">
    <location>
        <begin position="530"/>
        <end position="563"/>
    </location>
</feature>
<keyword evidence="3" id="KW-0677">Repeat</keyword>
<organism evidence="11 12">
    <name type="scientific">Galbula dea</name>
    <dbReference type="NCBI Taxonomy" id="1109041"/>
    <lineage>
        <taxon>Eukaryota</taxon>
        <taxon>Metazoa</taxon>
        <taxon>Chordata</taxon>
        <taxon>Craniata</taxon>
        <taxon>Vertebrata</taxon>
        <taxon>Euteleostomi</taxon>
        <taxon>Archelosauria</taxon>
        <taxon>Archosauria</taxon>
        <taxon>Dinosauria</taxon>
        <taxon>Saurischia</taxon>
        <taxon>Theropoda</taxon>
        <taxon>Coelurosauria</taxon>
        <taxon>Aves</taxon>
        <taxon>Neognathae</taxon>
        <taxon>Neoaves</taxon>
        <taxon>Telluraves</taxon>
        <taxon>Coraciimorphae</taxon>
        <taxon>Piciformes</taxon>
        <taxon>Galbulidae</taxon>
        <taxon>Galbula</taxon>
    </lineage>
</organism>
<evidence type="ECO:0000256" key="7">
    <source>
        <dbReference type="ARBA" id="ARBA00034139"/>
    </source>
</evidence>
<dbReference type="PANTHER" id="PTHR23040:SF1">
    <property type="entry name" value="OUTER DYNEIN ARM-DOCKING COMPLEX SUBUNIT 4"/>
    <property type="match status" value="1"/>
</dbReference>
<evidence type="ECO:0000256" key="5">
    <source>
        <dbReference type="ARBA" id="ARBA00023212"/>
    </source>
</evidence>
<gene>
    <name evidence="11" type="primary">Ttc25</name>
    <name evidence="11" type="ORF">GALDEA_R12254</name>
</gene>
<dbReference type="FunFam" id="1.25.40.10:FF:000189">
    <property type="entry name" value="Tetratricopeptide repeat domain 25"/>
    <property type="match status" value="1"/>
</dbReference>
<evidence type="ECO:0000256" key="8">
    <source>
        <dbReference type="ARBA" id="ARBA00034143"/>
    </source>
</evidence>
<evidence type="ECO:0000256" key="2">
    <source>
        <dbReference type="ARBA" id="ARBA00022490"/>
    </source>
</evidence>
<keyword evidence="5" id="KW-0206">Cytoskeleton</keyword>
<feature type="repeat" description="TPR" evidence="9">
    <location>
        <begin position="354"/>
        <end position="387"/>
    </location>
</feature>
<dbReference type="GO" id="GO:0005930">
    <property type="term" value="C:axoneme"/>
    <property type="evidence" value="ECO:0007669"/>
    <property type="project" value="UniProtKB-SubCell"/>
</dbReference>
<reference evidence="11 12" key="1">
    <citation type="submission" date="2019-09" db="EMBL/GenBank/DDBJ databases">
        <title>Bird 10,000 Genomes (B10K) Project - Family phase.</title>
        <authorList>
            <person name="Zhang G."/>
        </authorList>
    </citation>
    <scope>NUCLEOTIDE SEQUENCE [LARGE SCALE GENOMIC DNA]</scope>
    <source>
        <strain evidence="11">B10K-DU-001-62</strain>
        <tissue evidence="11">Muscle</tissue>
    </source>
</reference>
<keyword evidence="2" id="KW-0963">Cytoplasm</keyword>
<evidence type="ECO:0000256" key="9">
    <source>
        <dbReference type="PROSITE-ProRule" id="PRU00339"/>
    </source>
</evidence>
<evidence type="ECO:0000313" key="11">
    <source>
        <dbReference type="EMBL" id="NXI48187.1"/>
    </source>
</evidence>
<accession>A0A7K9TI81</accession>
<dbReference type="PROSITE" id="PS50005">
    <property type="entry name" value="TPR"/>
    <property type="match status" value="1"/>
</dbReference>
<keyword evidence="6" id="KW-0966">Cell projection</keyword>
<protein>
    <recommendedName>
        <fullName evidence="7">Outer dynein arm-docking complex subunit 4</fullName>
    </recommendedName>
    <alternativeName>
        <fullName evidence="8">Tetratricopeptide repeat protein 25</fullName>
    </alternativeName>
</protein>
<evidence type="ECO:0000256" key="10">
    <source>
        <dbReference type="SAM" id="MobiDB-lite"/>
    </source>
</evidence>
<feature type="region of interest" description="Disordered" evidence="10">
    <location>
        <begin position="508"/>
        <end position="563"/>
    </location>
</feature>
<dbReference type="Gene3D" id="1.25.40.10">
    <property type="entry name" value="Tetratricopeptide repeat domain"/>
    <property type="match status" value="2"/>
</dbReference>
<comment type="subcellular location">
    <subcellularLocation>
        <location evidence="1">Cytoplasm</location>
        <location evidence="1">Cytoskeleton</location>
        <location evidence="1">Cilium axoneme</location>
    </subcellularLocation>
</comment>
<name>A0A7K9TI81_9PICI</name>
<dbReference type="OrthoDB" id="10268002at2759"/>
<dbReference type="Proteomes" id="UP000566440">
    <property type="component" value="Unassembled WGS sequence"/>
</dbReference>
<feature type="non-terminal residue" evidence="11">
    <location>
        <position position="1"/>
    </location>
</feature>
<proteinExistence type="predicted"/>
<keyword evidence="4 9" id="KW-0802">TPR repeat</keyword>
<evidence type="ECO:0000256" key="6">
    <source>
        <dbReference type="ARBA" id="ARBA00023273"/>
    </source>
</evidence>
<sequence length="563" mass="64109">EKTVPAGTFPSFMAEGAQLGRRGEHGKALACFNNALKLRAGDKHCLVARSKCYLKLGDTANALKDAEASLENDKTFCKGLYQKAETLYTMGDFEFALVFYHRGHRLRPDLEKFALGIEKSQEAIINCIGSPSSVKLENKEDLCFVSLQAESKKAKQKAQIQLAEDQTWRKQKKPGRNPRTEQQLLGELYADKLYLEKLLKDKDLMESSTKQGVRVAELVWSGISYLESRREFWQQQQPLYARERERRLRRRRWSRDQARRAPEAGRHLLRTVRDIEMLLAGDCPEESCRKAEHMLETIQGWSEEEVPNKSELIGNLHSCIGNAQLEMGQVEAALQSHQMDLDLARQNNLPEAVSRALENIGRAYARSGRFQQALDSWEEKIPMAKSSLEKTWLFHEIGQCYLQLNKAEAAQSYGQKSLQSADEEGDVEWQFHATMLVAQAQVKLKDYWSAILNFEKALEKAKLMGNKAAQRDITAALDDVSRIFIKELDERGEETTLYSLKGFDFSSQNTTGDQLGKDGAESEQSTENQENGKQKEDVRNYDGHGNSKEGEKEPENKEDERKE</sequence>
<dbReference type="InterPro" id="IPR011990">
    <property type="entry name" value="TPR-like_helical_dom_sf"/>
</dbReference>
<keyword evidence="12" id="KW-1185">Reference proteome</keyword>
<comment type="caution">
    <text evidence="11">The sequence shown here is derived from an EMBL/GenBank/DDBJ whole genome shotgun (WGS) entry which is preliminary data.</text>
</comment>
<dbReference type="SUPFAM" id="SSF48452">
    <property type="entry name" value="TPR-like"/>
    <property type="match status" value="2"/>
</dbReference>
<evidence type="ECO:0000313" key="12">
    <source>
        <dbReference type="Proteomes" id="UP000566440"/>
    </source>
</evidence>
<dbReference type="EMBL" id="VWZX01011114">
    <property type="protein sequence ID" value="NXI48187.1"/>
    <property type="molecule type" value="Genomic_DNA"/>
</dbReference>
<evidence type="ECO:0000256" key="3">
    <source>
        <dbReference type="ARBA" id="ARBA00022737"/>
    </source>
</evidence>